<dbReference type="InterPro" id="IPR015943">
    <property type="entry name" value="WD40/YVTN_repeat-like_dom_sf"/>
</dbReference>
<reference evidence="6" key="2">
    <citation type="submission" date="2023-06" db="EMBL/GenBank/DDBJ databases">
        <authorList>
            <consortium name="Lawrence Berkeley National Laboratory"/>
            <person name="Haridas S."/>
            <person name="Hensen N."/>
            <person name="Bonometti L."/>
            <person name="Westerberg I."/>
            <person name="Brannstrom I.O."/>
            <person name="Guillou S."/>
            <person name="Cros-Aarteil S."/>
            <person name="Calhoun S."/>
            <person name="Kuo A."/>
            <person name="Mondo S."/>
            <person name="Pangilinan J."/>
            <person name="Riley R."/>
            <person name="Labutti K."/>
            <person name="Andreopoulos B."/>
            <person name="Lipzen A."/>
            <person name="Chen C."/>
            <person name="Yanf M."/>
            <person name="Daum C."/>
            <person name="Ng V."/>
            <person name="Clum A."/>
            <person name="Steindorff A."/>
            <person name="Ohm R."/>
            <person name="Martin F."/>
            <person name="Silar P."/>
            <person name="Natvig D."/>
            <person name="Lalanne C."/>
            <person name="Gautier V."/>
            <person name="Ament-Velasquez S.L."/>
            <person name="Kruys A."/>
            <person name="Hutchinson M.I."/>
            <person name="Powell A.J."/>
            <person name="Barry K."/>
            <person name="Miller A.N."/>
            <person name="Grigoriev I.V."/>
            <person name="Debuchy R."/>
            <person name="Gladieux P."/>
            <person name="Thoren M.H."/>
            <person name="Johannesson H."/>
        </authorList>
    </citation>
    <scope>NUCLEOTIDE SEQUENCE</scope>
    <source>
        <strain evidence="6">CBS 955.72</strain>
    </source>
</reference>
<dbReference type="InterPro" id="IPR007111">
    <property type="entry name" value="NACHT_NTPase"/>
</dbReference>
<evidence type="ECO:0000313" key="6">
    <source>
        <dbReference type="EMBL" id="KAK3359288.1"/>
    </source>
</evidence>
<sequence length="1428" mass="157021">MHMRNIMRSLGRPLKKFFRRRGAALPGPFAVQSTESQPPEQGGAEHRPKATSSIATEPCASPSPSAADARATQLNIDAGATDHHQPAAGSQAPPPALPIEPRAEPEATESTDQPTPALSTSQRLWDDAYNSLAEDKDTEELVGSYVNTLEEVLGDKDSKISAAEVSVGLEDPKQRQTYMRKLVEKGQAKNSTSLKITQRLDGAAQFVHSVKRMIDLAIQNIPQAALPWAGVCIGLQILLNPVEAIQTNAVGIAHVISRMDWYCALTEHILSQNNIVVGKESLQVVQLLLENKVVELYKALLLYQMKSVCSFYRHQGLVFLRGLANIDDWDTDLTNVTDAETTLRNALDQFNSQHTKSLLGKLVEEAEKRKALLGDIHQALQSGIAMQKETHQAVQDGNTLRKEIHKDDKDTQCIQDLFLTDPRDDKKRIEGTKGGLLDDAYHWVLNNSEFRQWDENPDSCLLWVKGDPGKGKTMLLCGIVNELHRSSLRTGLLSFFFCQATNEQINNATAILRGLIYLLLDQQPSLIRHVRKKYDHAGKALFEGANVWVALCEIFTNILQDSSLEGAYLIIDALDECKETDLPQLLKFIVKVSSISHIKWIISSRNWHSIEESLKAAKQKVRLSLELNEESVSSAVSIYIQRKVDELAQLKEYDNKIRDAVRQHLAFNANGTFLWVALVCQELEKVTRARVISMLNTFPPGLGPLYKRMMDQIRRSKDADLCKQVLAAISITYRPITVQELTSFVDIPEGISNDLEFLAEIIGLCGSFLTLRESLTPRESTIYFVHQSAKDFLLKEVSSEIFPSGVEAVHCSIFLRSLDVMSRALRRDIYGLVAPGFPIENVNLPGPDPLAAVRYACVYWVDHLYDWQLSDNAKHSDIFPDCGIIDKFLRQHYLHWLEALSLHRSMSQGVFSMAKLESFLQQRTATQLLNLVHDMRRFVLYCRWLVENHPLQVYASALVFSPARSIARNLFKKEELRWITTGPAVEDGWSACRQTLEGHSDSVHSVDFSPDSKLIASGSRDQTIKIWDTATGACTQTLKGHSDSVYSIAFSPDSKLIASGSDDQTIKIWDTATGACTQTLKGHSRSVYSIAFSPDLKLIASGSDDQTVKIWDTATGACTQTLKGHSGYVSSIAFSPDSKLIASGSGDQTVKIWDTATGACTQTLKGHSRSVYSIAFSPDSKLIASGSDDQTIKIWDTATGACTQTLKGHSGSVYSIAFSPDSKLIASGSRDQTVKIWDTATGACTQTLKGHSSSVTSIAFSPDSKLIASGSRDQTVKIWDTATGACTQTLKGHSGYVTSIAFSPDSKLIASGPEDQTIKIWDTATGACTQTLKGHSRSVTSIAFSPDSKLIASGSDDQTIKIWDTATGACTQTLKGHSDSVSSIAFSPDSKLIASGSRDETVKIWDTATGACTQTLKGHSRSVTSIAF</sequence>
<dbReference type="Gene3D" id="3.40.50.300">
    <property type="entry name" value="P-loop containing nucleotide triphosphate hydrolases"/>
    <property type="match status" value="1"/>
</dbReference>
<dbReference type="PANTHER" id="PTHR14604">
    <property type="entry name" value="WD40 REPEAT PF20"/>
    <property type="match status" value="1"/>
</dbReference>
<dbReference type="FunFam" id="3.40.50.300:FF:001638">
    <property type="entry name" value="NACHT and WD40 domain protein"/>
    <property type="match status" value="1"/>
</dbReference>
<dbReference type="InterPro" id="IPR036322">
    <property type="entry name" value="WD40_repeat_dom_sf"/>
</dbReference>
<dbReference type="InterPro" id="IPR050995">
    <property type="entry name" value="WD-F-box_domain-protein"/>
</dbReference>
<proteinExistence type="predicted"/>
<evidence type="ECO:0000256" key="4">
    <source>
        <dbReference type="SAM" id="MobiDB-lite"/>
    </source>
</evidence>
<feature type="compositionally biased region" description="Low complexity" evidence="4">
    <location>
        <begin position="55"/>
        <end position="69"/>
    </location>
</feature>
<dbReference type="Pfam" id="PF24883">
    <property type="entry name" value="NPHP3_N"/>
    <property type="match status" value="1"/>
</dbReference>
<accession>A0AAJ0MHH6</accession>
<dbReference type="PANTHER" id="PTHR14604:SF4">
    <property type="entry name" value="F-BOX DOMAIN-CONTAINING PROTEIN"/>
    <property type="match status" value="1"/>
</dbReference>
<dbReference type="Gene3D" id="2.130.10.10">
    <property type="entry name" value="YVTN repeat-like/Quinoprotein amine dehydrogenase"/>
    <property type="match status" value="5"/>
</dbReference>
<dbReference type="GO" id="GO:0035097">
    <property type="term" value="C:histone methyltransferase complex"/>
    <property type="evidence" value="ECO:0007669"/>
    <property type="project" value="UniProtKB-ARBA"/>
</dbReference>
<feature type="repeat" description="WD" evidence="3">
    <location>
        <begin position="996"/>
        <end position="1037"/>
    </location>
</feature>
<feature type="repeat" description="WD" evidence="3">
    <location>
        <begin position="1206"/>
        <end position="1247"/>
    </location>
</feature>
<feature type="repeat" description="WD" evidence="3">
    <location>
        <begin position="1122"/>
        <end position="1163"/>
    </location>
</feature>
<feature type="repeat" description="WD" evidence="3">
    <location>
        <begin position="1290"/>
        <end position="1331"/>
    </location>
</feature>
<dbReference type="SMART" id="SM00320">
    <property type="entry name" value="WD40"/>
    <property type="match status" value="10"/>
</dbReference>
<dbReference type="Pfam" id="PF25173">
    <property type="entry name" value="Beta-prop_WDR3_1st"/>
    <property type="match status" value="1"/>
</dbReference>
<dbReference type="FunFam" id="2.130.10.10:FF:000228">
    <property type="entry name" value="COMPASS-like H3K4 histone methylase component WDR5A"/>
    <property type="match status" value="1"/>
</dbReference>
<feature type="repeat" description="WD" evidence="3">
    <location>
        <begin position="1080"/>
        <end position="1121"/>
    </location>
</feature>
<keyword evidence="2" id="KW-0677">Repeat</keyword>
<dbReference type="InterPro" id="IPR027417">
    <property type="entry name" value="P-loop_NTPase"/>
</dbReference>
<dbReference type="PROSITE" id="PS50837">
    <property type="entry name" value="NACHT"/>
    <property type="match status" value="1"/>
</dbReference>
<reference evidence="6" key="1">
    <citation type="journal article" date="2023" name="Mol. Phylogenet. Evol.">
        <title>Genome-scale phylogeny and comparative genomics of the fungal order Sordariales.</title>
        <authorList>
            <person name="Hensen N."/>
            <person name="Bonometti L."/>
            <person name="Westerberg I."/>
            <person name="Brannstrom I.O."/>
            <person name="Guillou S."/>
            <person name="Cros-Aarteil S."/>
            <person name="Calhoun S."/>
            <person name="Haridas S."/>
            <person name="Kuo A."/>
            <person name="Mondo S."/>
            <person name="Pangilinan J."/>
            <person name="Riley R."/>
            <person name="LaButti K."/>
            <person name="Andreopoulos B."/>
            <person name="Lipzen A."/>
            <person name="Chen C."/>
            <person name="Yan M."/>
            <person name="Daum C."/>
            <person name="Ng V."/>
            <person name="Clum A."/>
            <person name="Steindorff A."/>
            <person name="Ohm R.A."/>
            <person name="Martin F."/>
            <person name="Silar P."/>
            <person name="Natvig D.O."/>
            <person name="Lalanne C."/>
            <person name="Gautier V."/>
            <person name="Ament-Velasquez S.L."/>
            <person name="Kruys A."/>
            <person name="Hutchinson M.I."/>
            <person name="Powell A.J."/>
            <person name="Barry K."/>
            <person name="Miller A.N."/>
            <person name="Grigoriev I.V."/>
            <person name="Debuchy R."/>
            <person name="Gladieux P."/>
            <person name="Hiltunen Thoren M."/>
            <person name="Johannesson H."/>
        </authorList>
    </citation>
    <scope>NUCLEOTIDE SEQUENCE</scope>
    <source>
        <strain evidence="6">CBS 955.72</strain>
    </source>
</reference>
<dbReference type="SUPFAM" id="SSF52540">
    <property type="entry name" value="P-loop containing nucleoside triphosphate hydrolases"/>
    <property type="match status" value="1"/>
</dbReference>
<feature type="repeat" description="WD" evidence="3">
    <location>
        <begin position="1332"/>
        <end position="1373"/>
    </location>
</feature>
<dbReference type="CDD" id="cd00200">
    <property type="entry name" value="WD40"/>
    <property type="match status" value="2"/>
</dbReference>
<feature type="domain" description="NACHT" evidence="5">
    <location>
        <begin position="460"/>
        <end position="681"/>
    </location>
</feature>
<feature type="compositionally biased region" description="Polar residues" evidence="4">
    <location>
        <begin position="108"/>
        <end position="123"/>
    </location>
</feature>
<dbReference type="InterPro" id="IPR001680">
    <property type="entry name" value="WD40_rpt"/>
</dbReference>
<feature type="repeat" description="WD" evidence="3">
    <location>
        <begin position="1374"/>
        <end position="1415"/>
    </location>
</feature>
<dbReference type="InterPro" id="IPR031359">
    <property type="entry name" value="NACHT_N"/>
</dbReference>
<evidence type="ECO:0000256" key="1">
    <source>
        <dbReference type="ARBA" id="ARBA00022574"/>
    </source>
</evidence>
<keyword evidence="7" id="KW-1185">Reference proteome</keyword>
<dbReference type="InterPro" id="IPR020472">
    <property type="entry name" value="WD40_PAC1"/>
</dbReference>
<evidence type="ECO:0000313" key="7">
    <source>
        <dbReference type="Proteomes" id="UP001275084"/>
    </source>
</evidence>
<dbReference type="PROSITE" id="PS50082">
    <property type="entry name" value="WD_REPEATS_2"/>
    <property type="match status" value="10"/>
</dbReference>
<keyword evidence="1 3" id="KW-0853">WD repeat</keyword>
<feature type="repeat" description="WD" evidence="3">
    <location>
        <begin position="1038"/>
        <end position="1079"/>
    </location>
</feature>
<feature type="repeat" description="WD" evidence="3">
    <location>
        <begin position="1164"/>
        <end position="1205"/>
    </location>
</feature>
<feature type="non-terminal residue" evidence="6">
    <location>
        <position position="1428"/>
    </location>
</feature>
<feature type="repeat" description="WD" evidence="3">
    <location>
        <begin position="1248"/>
        <end position="1289"/>
    </location>
</feature>
<dbReference type="PROSITE" id="PS50294">
    <property type="entry name" value="WD_REPEATS_REGION"/>
    <property type="match status" value="10"/>
</dbReference>
<feature type="region of interest" description="Disordered" evidence="4">
    <location>
        <begin position="81"/>
        <end position="123"/>
    </location>
</feature>
<evidence type="ECO:0000256" key="2">
    <source>
        <dbReference type="ARBA" id="ARBA00022737"/>
    </source>
</evidence>
<dbReference type="SUPFAM" id="SSF50978">
    <property type="entry name" value="WD40 repeat-like"/>
    <property type="match status" value="2"/>
</dbReference>
<name>A0AAJ0MHH6_9PEZI</name>
<dbReference type="PRINTS" id="PR00320">
    <property type="entry name" value="GPROTEINBRPT"/>
</dbReference>
<gene>
    <name evidence="6" type="ORF">B0T25DRAFT_494665</name>
</gene>
<dbReference type="Pfam" id="PF17100">
    <property type="entry name" value="NACHT_N"/>
    <property type="match status" value="1"/>
</dbReference>
<dbReference type="EMBL" id="JAUIQD010000002">
    <property type="protein sequence ID" value="KAK3359288.1"/>
    <property type="molecule type" value="Genomic_DNA"/>
</dbReference>
<protein>
    <submittedName>
        <fullName evidence="6">WD40-repeat-containing domain protein</fullName>
    </submittedName>
</protein>
<evidence type="ECO:0000256" key="3">
    <source>
        <dbReference type="PROSITE-ProRule" id="PRU00221"/>
    </source>
</evidence>
<dbReference type="PROSITE" id="PS00678">
    <property type="entry name" value="WD_REPEATS_1"/>
    <property type="match status" value="10"/>
</dbReference>
<evidence type="ECO:0000259" key="5">
    <source>
        <dbReference type="PROSITE" id="PS50837"/>
    </source>
</evidence>
<comment type="caution">
    <text evidence="6">The sequence shown here is derived from an EMBL/GenBank/DDBJ whole genome shotgun (WGS) entry which is preliminary data.</text>
</comment>
<dbReference type="InterPro" id="IPR056884">
    <property type="entry name" value="NPHP3-like_N"/>
</dbReference>
<feature type="region of interest" description="Disordered" evidence="4">
    <location>
        <begin position="25"/>
        <end position="69"/>
    </location>
</feature>
<organism evidence="6 7">
    <name type="scientific">Lasiosphaeria hispida</name>
    <dbReference type="NCBI Taxonomy" id="260671"/>
    <lineage>
        <taxon>Eukaryota</taxon>
        <taxon>Fungi</taxon>
        <taxon>Dikarya</taxon>
        <taxon>Ascomycota</taxon>
        <taxon>Pezizomycotina</taxon>
        <taxon>Sordariomycetes</taxon>
        <taxon>Sordariomycetidae</taxon>
        <taxon>Sordariales</taxon>
        <taxon>Lasiosphaeriaceae</taxon>
        <taxon>Lasiosphaeria</taxon>
    </lineage>
</organism>
<dbReference type="Proteomes" id="UP001275084">
    <property type="component" value="Unassembled WGS sequence"/>
</dbReference>
<dbReference type="InterPro" id="IPR019775">
    <property type="entry name" value="WD40_repeat_CS"/>
</dbReference>
<dbReference type="Pfam" id="PF00400">
    <property type="entry name" value="WD40"/>
    <property type="match status" value="5"/>
</dbReference>